<gene>
    <name evidence="2" type="ORF">L0U88_10875</name>
</gene>
<evidence type="ECO:0000259" key="1">
    <source>
        <dbReference type="PROSITE" id="PS50206"/>
    </source>
</evidence>
<dbReference type="PANTHER" id="PTHR30383">
    <property type="entry name" value="THIOESTERASE 1/PROTEASE 1/LYSOPHOSPHOLIPASE L1"/>
    <property type="match status" value="1"/>
</dbReference>
<feature type="domain" description="Rhodanese" evidence="1">
    <location>
        <begin position="674"/>
        <end position="700"/>
    </location>
</feature>
<dbReference type="InterPro" id="IPR036514">
    <property type="entry name" value="SGNH_hydro_sf"/>
</dbReference>
<dbReference type="RefSeq" id="WP_234866077.1">
    <property type="nucleotide sequence ID" value="NZ_JAKEVY010000002.1"/>
</dbReference>
<comment type="caution">
    <text evidence="2">The sequence shown here is derived from an EMBL/GenBank/DDBJ whole genome shotgun (WGS) entry which is preliminary data.</text>
</comment>
<sequence length="708" mass="79251">MLSLKYLSCLLAGCLFVLAGFAVPIRIACVGNSITYGSGVVNREKNSYPAQLQSMLGADYIVRNFGLGGTTLLKNGNKPYWESAQFQQSLEFQPDIVFIKLGTNDSKAVNRPFLKEFNKDLQALIKKYQDLASRPRVVLLLPLPSFSSDSMGIYDPVIVQQIHPVIQQVALESGVELVDCYQLFINQANLIPDKIHPNSLGATVLAKRLYEVLKFKEEETPDWKQFSFLTATLSNFYGYSQLNGVFKGRSIHVVVPKKTAIGRPWVWRARFWGHEPQLDRALLERGFHIVYCDVAELYGNARAISIWNEFYAALQKMGMAPKAVLESMSRGGVYAYNWALQNPEKVACIYADAPVLNLKSWPGGLGKGPGSKSDWELFKKAYKLTETNARKFAQSPLDKAEQIASLRIPLIHVVGEQDEIVPLDENTAPFEKRIRDAGGHISVIRKPGIRHHPHSLPNPTPILNFILRATGHKINFASMAAPGSEFRSGAGWKEGADWWKQHEDIDSMLRAGAGADIVFLGNSITQGIGGNRPNVTYKLGKPAFDSLFSGYRWMSAGISGDRTQNILWRLQNSGFIQANPKLIVLTIGVNNMLDDSPEEIVEGIKACYKWIRTNLPNTRLVLIGPLPAGMEKNEFRRQQYESIHLLLENHQLEGIRYLPLHLNFLTSTGNLDTRYYSRDGVHLVEGGYAQWAKALYPVIKEELSKDSN</sequence>
<keyword evidence="3" id="KW-1185">Reference proteome</keyword>
<dbReference type="EMBL" id="JAKEVY010000002">
    <property type="protein sequence ID" value="MCF1715128.1"/>
    <property type="molecule type" value="Genomic_DNA"/>
</dbReference>
<dbReference type="SUPFAM" id="SSF53474">
    <property type="entry name" value="alpha/beta-Hydrolases"/>
    <property type="match status" value="1"/>
</dbReference>
<name>A0ABS9BJ31_9BACT</name>
<dbReference type="PROSITE" id="PS50206">
    <property type="entry name" value="RHODANESE_3"/>
    <property type="match status" value="1"/>
</dbReference>
<organism evidence="2 3">
    <name type="scientific">Flavihumibacter fluminis</name>
    <dbReference type="NCBI Taxonomy" id="2909236"/>
    <lineage>
        <taxon>Bacteria</taxon>
        <taxon>Pseudomonadati</taxon>
        <taxon>Bacteroidota</taxon>
        <taxon>Chitinophagia</taxon>
        <taxon>Chitinophagales</taxon>
        <taxon>Chitinophagaceae</taxon>
        <taxon>Flavihumibacter</taxon>
    </lineage>
</organism>
<reference evidence="2 3" key="1">
    <citation type="submission" date="2022-01" db="EMBL/GenBank/DDBJ databases">
        <title>Flavihumibacter sp. nov., isolated from sediment of a river.</title>
        <authorList>
            <person name="Liu H."/>
        </authorList>
    </citation>
    <scope>NUCLEOTIDE SEQUENCE [LARGE SCALE GENOMIC DNA]</scope>
    <source>
        <strain evidence="2 3">RY-1</strain>
    </source>
</reference>
<dbReference type="InterPro" id="IPR029058">
    <property type="entry name" value="AB_hydrolase_fold"/>
</dbReference>
<dbReference type="InterPro" id="IPR051532">
    <property type="entry name" value="Ester_Hydrolysis_Enzymes"/>
</dbReference>
<protein>
    <submittedName>
        <fullName evidence="2">GDSL-type esterase/lipase family protein</fullName>
    </submittedName>
</protein>
<dbReference type="InterPro" id="IPR013830">
    <property type="entry name" value="SGNH_hydro"/>
</dbReference>
<dbReference type="SUPFAM" id="SSF52266">
    <property type="entry name" value="SGNH hydrolase"/>
    <property type="match status" value="2"/>
</dbReference>
<accession>A0ABS9BJ31</accession>
<evidence type="ECO:0000313" key="3">
    <source>
        <dbReference type="Proteomes" id="UP001200145"/>
    </source>
</evidence>
<dbReference type="InterPro" id="IPR001763">
    <property type="entry name" value="Rhodanese-like_dom"/>
</dbReference>
<dbReference type="PANTHER" id="PTHR30383:SF5">
    <property type="entry name" value="SGNH HYDROLASE-TYPE ESTERASE DOMAIN-CONTAINING PROTEIN"/>
    <property type="match status" value="1"/>
</dbReference>
<dbReference type="Gene3D" id="3.40.50.1820">
    <property type="entry name" value="alpha/beta hydrolase"/>
    <property type="match status" value="1"/>
</dbReference>
<dbReference type="Pfam" id="PF13472">
    <property type="entry name" value="Lipase_GDSL_2"/>
    <property type="match status" value="2"/>
</dbReference>
<evidence type="ECO:0000313" key="2">
    <source>
        <dbReference type="EMBL" id="MCF1715128.1"/>
    </source>
</evidence>
<proteinExistence type="predicted"/>
<dbReference type="Gene3D" id="3.40.50.1110">
    <property type="entry name" value="SGNH hydrolase"/>
    <property type="match status" value="2"/>
</dbReference>
<dbReference type="Proteomes" id="UP001200145">
    <property type="component" value="Unassembled WGS sequence"/>
</dbReference>